<dbReference type="RefSeq" id="WP_073059982.1">
    <property type="nucleotide sequence ID" value="NZ_FQUS01000004.1"/>
</dbReference>
<sequence length="73" mass="8598">MMLKNRNTEARVQDIMEKEFNPVQIDDKLTEIYRKVRSNNKTFFPVIEGKKLAGAIDMNNISEFITFRAPLDY</sequence>
<proteinExistence type="predicted"/>
<dbReference type="OrthoDB" id="1119899at2"/>
<evidence type="ECO:0008006" key="3">
    <source>
        <dbReference type="Google" id="ProtNLM"/>
    </source>
</evidence>
<evidence type="ECO:0000313" key="2">
    <source>
        <dbReference type="Proteomes" id="UP000184041"/>
    </source>
</evidence>
<dbReference type="InterPro" id="IPR046342">
    <property type="entry name" value="CBS_dom_sf"/>
</dbReference>
<keyword evidence="2" id="KW-1185">Reference proteome</keyword>
<gene>
    <name evidence="1" type="ORF">SAMN05443144_10424</name>
</gene>
<evidence type="ECO:0000313" key="1">
    <source>
        <dbReference type="EMBL" id="SHE88644.1"/>
    </source>
</evidence>
<dbReference type="Gene3D" id="3.10.580.10">
    <property type="entry name" value="CBS-domain"/>
    <property type="match status" value="1"/>
</dbReference>
<reference evidence="1 2" key="1">
    <citation type="submission" date="2016-11" db="EMBL/GenBank/DDBJ databases">
        <authorList>
            <person name="Jaros S."/>
            <person name="Januszkiewicz K."/>
            <person name="Wedrychowicz H."/>
        </authorList>
    </citation>
    <scope>NUCLEOTIDE SEQUENCE [LARGE SCALE GENOMIC DNA]</scope>
    <source>
        <strain evidence="1 2">DSM 21986</strain>
    </source>
</reference>
<dbReference type="Proteomes" id="UP000184041">
    <property type="component" value="Unassembled WGS sequence"/>
</dbReference>
<dbReference type="STRING" id="1194090.SAMN05443144_10424"/>
<dbReference type="AlphaFoldDB" id="A0A1M4X565"/>
<name>A0A1M4X565_9BACT</name>
<dbReference type="EMBL" id="FQUS01000004">
    <property type="protein sequence ID" value="SHE88644.1"/>
    <property type="molecule type" value="Genomic_DNA"/>
</dbReference>
<dbReference type="SUPFAM" id="SSF54631">
    <property type="entry name" value="CBS-domain pair"/>
    <property type="match status" value="1"/>
</dbReference>
<accession>A0A1M4X565</accession>
<protein>
    <recommendedName>
        <fullName evidence="3">CBS domain-containing protein</fullName>
    </recommendedName>
</protein>
<organism evidence="1 2">
    <name type="scientific">Fodinibius roseus</name>
    <dbReference type="NCBI Taxonomy" id="1194090"/>
    <lineage>
        <taxon>Bacteria</taxon>
        <taxon>Pseudomonadati</taxon>
        <taxon>Balneolota</taxon>
        <taxon>Balneolia</taxon>
        <taxon>Balneolales</taxon>
        <taxon>Balneolaceae</taxon>
        <taxon>Fodinibius</taxon>
    </lineage>
</organism>